<evidence type="ECO:0000313" key="3">
    <source>
        <dbReference type="EMBL" id="MDV2620312.1"/>
    </source>
</evidence>
<comment type="caution">
    <text evidence="4">The sequence shown here is derived from an EMBL/GenBank/DDBJ whole genome shotgun (WGS) entry which is preliminary data.</text>
</comment>
<dbReference type="Pfam" id="PF01541">
    <property type="entry name" value="GIY-YIG"/>
    <property type="match status" value="1"/>
</dbReference>
<dbReference type="Proteomes" id="UP001280897">
    <property type="component" value="Unassembled WGS sequence"/>
</dbReference>
<gene>
    <name evidence="3" type="ORF">R0G89_00990</name>
    <name evidence="4" type="ORF">R0H03_03175</name>
</gene>
<dbReference type="SMR" id="A0AAN5Y938"/>
<evidence type="ECO:0000259" key="2">
    <source>
        <dbReference type="PROSITE" id="PS50164"/>
    </source>
</evidence>
<dbReference type="PROSITE" id="PS50164">
    <property type="entry name" value="GIY_YIG"/>
    <property type="match status" value="1"/>
</dbReference>
<reference evidence="4" key="2">
    <citation type="submission" date="2023-10" db="EMBL/GenBank/DDBJ databases">
        <authorList>
            <person name="Khurajog B."/>
        </authorList>
    </citation>
    <scope>NUCLEOTIDE SEQUENCE</scope>
    <source>
        <strain evidence="4">BF14</strain>
        <strain evidence="3">BF9</strain>
    </source>
</reference>
<sequence>MEAPSENGFYFYVLWCADQTLYTGYTVNLKQRVARHNSGQGAKYTRVPKRRPVQLLYYESFENQHDAMSAEYFFKKQSRKEKLKYLKNNGVIVTTFSH</sequence>
<dbReference type="SUPFAM" id="SSF82771">
    <property type="entry name" value="GIY-YIG endonuclease"/>
    <property type="match status" value="1"/>
</dbReference>
<dbReference type="EMBL" id="JAWJAV010000001">
    <property type="protein sequence ID" value="MDV2620312.1"/>
    <property type="molecule type" value="Genomic_DNA"/>
</dbReference>
<protein>
    <submittedName>
        <fullName evidence="4">GIY-YIG nuclease family protein</fullName>
    </submittedName>
</protein>
<dbReference type="Gene3D" id="3.40.1440.10">
    <property type="entry name" value="GIY-YIG endonuclease"/>
    <property type="match status" value="1"/>
</dbReference>
<dbReference type="AlphaFoldDB" id="A0AAN5Y938"/>
<proteinExistence type="inferred from homology"/>
<dbReference type="InterPro" id="IPR050190">
    <property type="entry name" value="UPF0213_domain"/>
</dbReference>
<reference evidence="4" key="1">
    <citation type="journal article" date="2023" name="PeerJ">
        <title>Selection and evaluation of lactic acid bacteria from chicken feces in Thailand as potential probiotics.</title>
        <authorList>
            <person name="Khurajog B."/>
            <person name="Disastra Y."/>
            <person name="Lawwyne L.D."/>
            <person name="Sirichokchatchawan W."/>
            <person name="Niyomtham W."/>
            <person name="Yindee J."/>
            <person name="Hampson D.J."/>
            <person name="Prapasarakul N."/>
        </authorList>
    </citation>
    <scope>NUCLEOTIDE SEQUENCE</scope>
    <source>
        <strain evidence="4">BF14</strain>
        <strain evidence="3">BF9</strain>
    </source>
</reference>
<dbReference type="PANTHER" id="PTHR34477:SF1">
    <property type="entry name" value="UPF0213 PROTEIN YHBQ"/>
    <property type="match status" value="1"/>
</dbReference>
<organism evidence="4 5">
    <name type="scientific">Pediococcus acidilactici</name>
    <dbReference type="NCBI Taxonomy" id="1254"/>
    <lineage>
        <taxon>Bacteria</taxon>
        <taxon>Bacillati</taxon>
        <taxon>Bacillota</taxon>
        <taxon>Bacilli</taxon>
        <taxon>Lactobacillales</taxon>
        <taxon>Lactobacillaceae</taxon>
        <taxon>Pediococcus</taxon>
        <taxon>Pediococcus acidilactici group</taxon>
    </lineage>
</organism>
<dbReference type="GeneID" id="57365807"/>
<comment type="similarity">
    <text evidence="1">Belongs to the UPF0213 family.</text>
</comment>
<dbReference type="SMART" id="SM00465">
    <property type="entry name" value="GIYc"/>
    <property type="match status" value="1"/>
</dbReference>
<dbReference type="InterPro" id="IPR035901">
    <property type="entry name" value="GIY-YIG_endonuc_sf"/>
</dbReference>
<dbReference type="RefSeq" id="WP_002831531.1">
    <property type="nucleotide sequence ID" value="NZ_BJMF01000002.1"/>
</dbReference>
<dbReference type="CDD" id="cd10456">
    <property type="entry name" value="GIY-YIG_UPF0213"/>
    <property type="match status" value="1"/>
</dbReference>
<evidence type="ECO:0000313" key="5">
    <source>
        <dbReference type="Proteomes" id="UP001280415"/>
    </source>
</evidence>
<dbReference type="InterPro" id="IPR000305">
    <property type="entry name" value="GIY-YIG_endonuc"/>
</dbReference>
<name>A0AAN5Y938_PEDAC</name>
<evidence type="ECO:0000256" key="1">
    <source>
        <dbReference type="ARBA" id="ARBA00007435"/>
    </source>
</evidence>
<dbReference type="EMBL" id="JAWJAX010000003">
    <property type="protein sequence ID" value="MDV2910865.1"/>
    <property type="molecule type" value="Genomic_DNA"/>
</dbReference>
<dbReference type="PANTHER" id="PTHR34477">
    <property type="entry name" value="UPF0213 PROTEIN YHBQ"/>
    <property type="match status" value="1"/>
</dbReference>
<feature type="domain" description="GIY-YIG" evidence="2">
    <location>
        <begin position="7"/>
        <end position="84"/>
    </location>
</feature>
<accession>A0AAN5Y938</accession>
<evidence type="ECO:0000313" key="4">
    <source>
        <dbReference type="EMBL" id="MDV2910865.1"/>
    </source>
</evidence>
<dbReference type="KEGG" id="paci:A4V11_01315"/>
<dbReference type="Proteomes" id="UP001280415">
    <property type="component" value="Unassembled WGS sequence"/>
</dbReference>